<name>A0ABN7WSC3_GIGMA</name>
<accession>A0ABN7WSC3</accession>
<evidence type="ECO:0000256" key="1">
    <source>
        <dbReference type="SAM" id="MobiDB-lite"/>
    </source>
</evidence>
<reference evidence="2 3" key="1">
    <citation type="submission" date="2021-06" db="EMBL/GenBank/DDBJ databases">
        <authorList>
            <person name="Kallberg Y."/>
            <person name="Tangrot J."/>
            <person name="Rosling A."/>
        </authorList>
    </citation>
    <scope>NUCLEOTIDE SEQUENCE [LARGE SCALE GENOMIC DNA]</scope>
    <source>
        <strain evidence="2 3">120-4 pot B 10/14</strain>
    </source>
</reference>
<feature type="region of interest" description="Disordered" evidence="1">
    <location>
        <begin position="129"/>
        <end position="169"/>
    </location>
</feature>
<organism evidence="2 3">
    <name type="scientific">Gigaspora margarita</name>
    <dbReference type="NCBI Taxonomy" id="4874"/>
    <lineage>
        <taxon>Eukaryota</taxon>
        <taxon>Fungi</taxon>
        <taxon>Fungi incertae sedis</taxon>
        <taxon>Mucoromycota</taxon>
        <taxon>Glomeromycotina</taxon>
        <taxon>Glomeromycetes</taxon>
        <taxon>Diversisporales</taxon>
        <taxon>Gigasporaceae</taxon>
        <taxon>Gigaspora</taxon>
    </lineage>
</organism>
<sequence>ENEVETLSHITKCTAFELRWKRIEALTGENAWNTLTPEAKSKINPLAISRIIFGRDVNSRAGIRLNMAKGLISQKVVDKLNEFFPSYRDTKVAIIAVLQGYWNHFYEDIWKKRCDQIIVWEKRLGITKQSKQPGSRSSSNGEASPRVQRNINKGMGEGLSKHKKQKFLV</sequence>
<gene>
    <name evidence="2" type="ORF">GMARGA_LOCUS33829</name>
</gene>
<feature type="compositionally biased region" description="Polar residues" evidence="1">
    <location>
        <begin position="129"/>
        <end position="151"/>
    </location>
</feature>
<comment type="caution">
    <text evidence="2">The sequence shown here is derived from an EMBL/GenBank/DDBJ whole genome shotgun (WGS) entry which is preliminary data.</text>
</comment>
<keyword evidence="3" id="KW-1185">Reference proteome</keyword>
<dbReference type="EMBL" id="CAJVQB010057432">
    <property type="protein sequence ID" value="CAG8838149.1"/>
    <property type="molecule type" value="Genomic_DNA"/>
</dbReference>
<evidence type="ECO:0000313" key="3">
    <source>
        <dbReference type="Proteomes" id="UP000789901"/>
    </source>
</evidence>
<proteinExistence type="predicted"/>
<protein>
    <submittedName>
        <fullName evidence="2">18594_t:CDS:1</fullName>
    </submittedName>
</protein>
<evidence type="ECO:0000313" key="2">
    <source>
        <dbReference type="EMBL" id="CAG8838149.1"/>
    </source>
</evidence>
<dbReference type="Proteomes" id="UP000789901">
    <property type="component" value="Unassembled WGS sequence"/>
</dbReference>
<feature type="non-terminal residue" evidence="2">
    <location>
        <position position="1"/>
    </location>
</feature>